<protein>
    <submittedName>
        <fullName evidence="1">Uncharacterized protein</fullName>
    </submittedName>
</protein>
<evidence type="ECO:0000313" key="2">
    <source>
        <dbReference type="Proteomes" id="UP001207468"/>
    </source>
</evidence>
<gene>
    <name evidence="1" type="ORF">F5148DRAFT_488435</name>
</gene>
<dbReference type="EMBL" id="JAGFNK010000032">
    <property type="protein sequence ID" value="KAI9510849.1"/>
    <property type="molecule type" value="Genomic_DNA"/>
</dbReference>
<evidence type="ECO:0000313" key="1">
    <source>
        <dbReference type="EMBL" id="KAI9510849.1"/>
    </source>
</evidence>
<comment type="caution">
    <text evidence="1">The sequence shown here is derived from an EMBL/GenBank/DDBJ whole genome shotgun (WGS) entry which is preliminary data.</text>
</comment>
<organism evidence="1 2">
    <name type="scientific">Russula earlei</name>
    <dbReference type="NCBI Taxonomy" id="71964"/>
    <lineage>
        <taxon>Eukaryota</taxon>
        <taxon>Fungi</taxon>
        <taxon>Dikarya</taxon>
        <taxon>Basidiomycota</taxon>
        <taxon>Agaricomycotina</taxon>
        <taxon>Agaricomycetes</taxon>
        <taxon>Russulales</taxon>
        <taxon>Russulaceae</taxon>
        <taxon>Russula</taxon>
    </lineage>
</organism>
<proteinExistence type="predicted"/>
<sequence length="159" mass="17793">MVSPLDVQRLFLQAVISRKVLSADLAKVLWKQCIEAVNAADDTLRINANGADGWSEFLAGLNKSLDPLDLELSRIRNEVTGKEMYALVNTPPSTCRVELGWVKSGGLRSLRSTARTMRLPVSRATIRRSRSPTSEHWSNRSCLLQIVHTPSPPWPRFAR</sequence>
<name>A0ACC0UIG1_9AGAM</name>
<accession>A0ACC0UIG1</accession>
<reference evidence="1" key="1">
    <citation type="submission" date="2021-03" db="EMBL/GenBank/DDBJ databases">
        <title>Evolutionary priming and transition to the ectomycorrhizal habit in an iconic lineage of mushroom-forming fungi: is preadaptation a requirement?</title>
        <authorList>
            <consortium name="DOE Joint Genome Institute"/>
            <person name="Looney B.P."/>
            <person name="Miyauchi S."/>
            <person name="Morin E."/>
            <person name="Drula E."/>
            <person name="Courty P.E."/>
            <person name="Chicoki N."/>
            <person name="Fauchery L."/>
            <person name="Kohler A."/>
            <person name="Kuo A."/>
            <person name="LaButti K."/>
            <person name="Pangilinan J."/>
            <person name="Lipzen A."/>
            <person name="Riley R."/>
            <person name="Andreopoulos W."/>
            <person name="He G."/>
            <person name="Johnson J."/>
            <person name="Barry K.W."/>
            <person name="Grigoriev I.V."/>
            <person name="Nagy L."/>
            <person name="Hibbett D."/>
            <person name="Henrissat B."/>
            <person name="Matheny P.B."/>
            <person name="Labbe J."/>
            <person name="Martin A.F."/>
        </authorList>
    </citation>
    <scope>NUCLEOTIDE SEQUENCE</scope>
    <source>
        <strain evidence="1">BPL698</strain>
    </source>
</reference>
<dbReference type="Proteomes" id="UP001207468">
    <property type="component" value="Unassembled WGS sequence"/>
</dbReference>
<keyword evidence="2" id="KW-1185">Reference proteome</keyword>